<sequence>MTSTPRPDAAIAIAATGAVGRDRSVGGQVSRRCFEAGSLALLLTCAMATVDWCADMAAMGELPMPGGWSLSMMWTPMCGRAWADLAASFIGMWTVMMMAMMLPALLPAWWRYRQAGCAAGARCPGWLAVQWGVGYFLVWAALGAAVFVAGAALAASALRLPMLARAAPLAGAVVVLGAGALQCSAWKARRLARCRARPGPIGRGSMVSLAAWRSGLRLGLHCAGSCAGLMAGLLVAGVMDLGAMILLTAAVGAERLAPPDLRAERVVGAIAIAAGLMMLAAAIGAD</sequence>
<keyword evidence="1" id="KW-0472">Membrane</keyword>
<accession>A0ABN0UN10</accession>
<feature type="transmembrane region" description="Helical" evidence="1">
    <location>
        <begin position="162"/>
        <end position="181"/>
    </location>
</feature>
<dbReference type="InterPro" id="IPR018688">
    <property type="entry name" value="PpoB2-like"/>
</dbReference>
<evidence type="ECO:0000313" key="3">
    <source>
        <dbReference type="Proteomes" id="UP001500657"/>
    </source>
</evidence>
<feature type="transmembrane region" description="Helical" evidence="1">
    <location>
        <begin position="81"/>
        <end position="106"/>
    </location>
</feature>
<feature type="transmembrane region" description="Helical" evidence="1">
    <location>
        <begin position="136"/>
        <end position="155"/>
    </location>
</feature>
<name>A0ABN0UN10_9GAMM</name>
<evidence type="ECO:0000313" key="2">
    <source>
        <dbReference type="EMBL" id="GAA0255757.1"/>
    </source>
</evidence>
<protein>
    <recommendedName>
        <fullName evidence="4">DUF2182 domain-containing protein</fullName>
    </recommendedName>
</protein>
<proteinExistence type="predicted"/>
<comment type="caution">
    <text evidence="2">The sequence shown here is derived from an EMBL/GenBank/DDBJ whole genome shotgun (WGS) entry which is preliminary data.</text>
</comment>
<gene>
    <name evidence="2" type="ORF">GCM10009126_21180</name>
</gene>
<dbReference type="Pfam" id="PF09948">
    <property type="entry name" value="PpoB2"/>
    <property type="match status" value="1"/>
</dbReference>
<evidence type="ECO:0008006" key="4">
    <source>
        <dbReference type="Google" id="ProtNLM"/>
    </source>
</evidence>
<dbReference type="Proteomes" id="UP001500657">
    <property type="component" value="Unassembled WGS sequence"/>
</dbReference>
<keyword evidence="3" id="KW-1185">Reference proteome</keyword>
<keyword evidence="1" id="KW-0812">Transmembrane</keyword>
<feature type="transmembrane region" description="Helical" evidence="1">
    <location>
        <begin position="265"/>
        <end position="285"/>
    </location>
</feature>
<organism evidence="2 3">
    <name type="scientific">Rhodanobacter caeni</name>
    <dbReference type="NCBI Taxonomy" id="657654"/>
    <lineage>
        <taxon>Bacteria</taxon>
        <taxon>Pseudomonadati</taxon>
        <taxon>Pseudomonadota</taxon>
        <taxon>Gammaproteobacteria</taxon>
        <taxon>Lysobacterales</taxon>
        <taxon>Rhodanobacteraceae</taxon>
        <taxon>Rhodanobacter</taxon>
    </lineage>
</organism>
<feature type="transmembrane region" description="Helical" evidence="1">
    <location>
        <begin position="227"/>
        <end position="253"/>
    </location>
</feature>
<dbReference type="EMBL" id="BAAAFO010000003">
    <property type="protein sequence ID" value="GAA0255757.1"/>
    <property type="molecule type" value="Genomic_DNA"/>
</dbReference>
<keyword evidence="1" id="KW-1133">Transmembrane helix</keyword>
<evidence type="ECO:0000256" key="1">
    <source>
        <dbReference type="SAM" id="Phobius"/>
    </source>
</evidence>
<dbReference type="RefSeq" id="WP_343882746.1">
    <property type="nucleotide sequence ID" value="NZ_BAAAFO010000003.1"/>
</dbReference>
<reference evidence="2 3" key="1">
    <citation type="journal article" date="2019" name="Int. J. Syst. Evol. Microbiol.">
        <title>The Global Catalogue of Microorganisms (GCM) 10K type strain sequencing project: providing services to taxonomists for standard genome sequencing and annotation.</title>
        <authorList>
            <consortium name="The Broad Institute Genomics Platform"/>
            <consortium name="The Broad Institute Genome Sequencing Center for Infectious Disease"/>
            <person name="Wu L."/>
            <person name="Ma J."/>
        </authorList>
    </citation>
    <scope>NUCLEOTIDE SEQUENCE [LARGE SCALE GENOMIC DNA]</scope>
    <source>
        <strain evidence="2 3">JCM 16242</strain>
    </source>
</reference>